<dbReference type="AlphaFoldDB" id="A0AAW0QUF7"/>
<organism evidence="3 4">
    <name type="scientific">Apiospora kogelbergensis</name>
    <dbReference type="NCBI Taxonomy" id="1337665"/>
    <lineage>
        <taxon>Eukaryota</taxon>
        <taxon>Fungi</taxon>
        <taxon>Dikarya</taxon>
        <taxon>Ascomycota</taxon>
        <taxon>Pezizomycotina</taxon>
        <taxon>Sordariomycetes</taxon>
        <taxon>Xylariomycetidae</taxon>
        <taxon>Amphisphaeriales</taxon>
        <taxon>Apiosporaceae</taxon>
        <taxon>Apiospora</taxon>
    </lineage>
</organism>
<evidence type="ECO:0000256" key="2">
    <source>
        <dbReference type="SAM" id="MobiDB-lite"/>
    </source>
</evidence>
<dbReference type="Proteomes" id="UP001392437">
    <property type="component" value="Unassembled WGS sequence"/>
</dbReference>
<keyword evidence="4" id="KW-1185">Reference proteome</keyword>
<feature type="coiled-coil region" evidence="1">
    <location>
        <begin position="101"/>
        <end position="163"/>
    </location>
</feature>
<evidence type="ECO:0000313" key="4">
    <source>
        <dbReference type="Proteomes" id="UP001392437"/>
    </source>
</evidence>
<gene>
    <name evidence="3" type="ORF">PG999_007835</name>
</gene>
<sequence>MASDNKNTPAKNHRHTTTIEAINLLSHPLITIQQLKDRARAGELERIPPESMAPPHTPIMPSSKRRLDEAFPREPSPELGQDPLLPAAQVAKSDDCAGEVAKMANRLIRNLEHDVEKQKRTKESLASQVIYLTNLLNAEKSDKADLEKRVAALEKQAEVDRKTMTDAYNLLDNALKPEDTRYFEGRMEKQSISSVLRNIDALVQTALDKAEQHETLVWDVYRCLKNGIKHPRG</sequence>
<feature type="region of interest" description="Disordered" evidence="2">
    <location>
        <begin position="48"/>
        <end position="83"/>
    </location>
</feature>
<dbReference type="EMBL" id="JAQQWP010000007">
    <property type="protein sequence ID" value="KAK8109698.1"/>
    <property type="molecule type" value="Genomic_DNA"/>
</dbReference>
<proteinExistence type="predicted"/>
<evidence type="ECO:0000256" key="1">
    <source>
        <dbReference type="SAM" id="Coils"/>
    </source>
</evidence>
<keyword evidence="1" id="KW-0175">Coiled coil</keyword>
<feature type="compositionally biased region" description="Basic and acidic residues" evidence="2">
    <location>
        <begin position="65"/>
        <end position="76"/>
    </location>
</feature>
<comment type="caution">
    <text evidence="3">The sequence shown here is derived from an EMBL/GenBank/DDBJ whole genome shotgun (WGS) entry which is preliminary data.</text>
</comment>
<protein>
    <submittedName>
        <fullName evidence="3">Uncharacterized protein</fullName>
    </submittedName>
</protein>
<reference evidence="3 4" key="1">
    <citation type="submission" date="2023-01" db="EMBL/GenBank/DDBJ databases">
        <title>Analysis of 21 Apiospora genomes using comparative genomics revels a genus with tremendous synthesis potential of carbohydrate active enzymes and secondary metabolites.</title>
        <authorList>
            <person name="Sorensen T."/>
        </authorList>
    </citation>
    <scope>NUCLEOTIDE SEQUENCE [LARGE SCALE GENOMIC DNA]</scope>
    <source>
        <strain evidence="3 4">CBS 117206</strain>
    </source>
</reference>
<name>A0AAW0QUF7_9PEZI</name>
<evidence type="ECO:0000313" key="3">
    <source>
        <dbReference type="EMBL" id="KAK8109698.1"/>
    </source>
</evidence>
<accession>A0AAW0QUF7</accession>